<dbReference type="Proteomes" id="UP000292685">
    <property type="component" value="Unassembled WGS sequence"/>
</dbReference>
<dbReference type="RefSeq" id="WP_102158118.1">
    <property type="nucleotide sequence ID" value="NZ_PGGT01000016.1"/>
</dbReference>
<evidence type="ECO:0000313" key="3">
    <source>
        <dbReference type="Proteomes" id="UP000292685"/>
    </source>
</evidence>
<dbReference type="InterPro" id="IPR011990">
    <property type="entry name" value="TPR-like_helical_dom_sf"/>
</dbReference>
<dbReference type="OrthoDB" id="4485518at2"/>
<feature type="transmembrane region" description="Helical" evidence="1">
    <location>
        <begin position="20"/>
        <end position="41"/>
    </location>
</feature>
<proteinExistence type="predicted"/>
<feature type="transmembrane region" description="Helical" evidence="1">
    <location>
        <begin position="53"/>
        <end position="75"/>
    </location>
</feature>
<gene>
    <name evidence="2" type="ORF">EV380_1457</name>
</gene>
<evidence type="ECO:0000313" key="2">
    <source>
        <dbReference type="EMBL" id="RZU61875.1"/>
    </source>
</evidence>
<evidence type="ECO:0008006" key="4">
    <source>
        <dbReference type="Google" id="ProtNLM"/>
    </source>
</evidence>
<keyword evidence="1" id="KW-0472">Membrane</keyword>
<keyword evidence="1" id="KW-0812">Transmembrane</keyword>
<evidence type="ECO:0000256" key="1">
    <source>
        <dbReference type="SAM" id="Phobius"/>
    </source>
</evidence>
<dbReference type="SUPFAM" id="SSF48452">
    <property type="entry name" value="TPR-like"/>
    <property type="match status" value="1"/>
</dbReference>
<dbReference type="EMBL" id="SHLA01000001">
    <property type="protein sequence ID" value="RZU61875.1"/>
    <property type="molecule type" value="Genomic_DNA"/>
</dbReference>
<keyword evidence="1" id="KW-1133">Transmembrane helix</keyword>
<keyword evidence="3" id="KW-1185">Reference proteome</keyword>
<protein>
    <recommendedName>
        <fullName evidence="4">Tetratricopeptide repeat protein</fullName>
    </recommendedName>
</protein>
<accession>A0A4Q8ADX4</accession>
<comment type="caution">
    <text evidence="2">The sequence shown here is derived from an EMBL/GenBank/DDBJ whole genome shotgun (WGS) entry which is preliminary data.</text>
</comment>
<dbReference type="AlphaFoldDB" id="A0A4Q8ADX4"/>
<sequence length="165" mass="18368">MATWTWAPEGPAADIVKTKFWVGGILALFVFYLWASFGSAWRFLTAEEPIAKAIGAAALVLPLIGVWILITELLFGARSQRMARILEKEGLLPEDDLPRTPSGRIVKEAADEAFVAYRVEAEANPESWRSLHRLALAYDAAGDRRNARTVMKRAIARFVQETPRA</sequence>
<name>A0A4Q8ADX4_9MICC</name>
<organism evidence="2 3">
    <name type="scientific">Zhihengliuella halotolerans</name>
    <dbReference type="NCBI Taxonomy" id="370736"/>
    <lineage>
        <taxon>Bacteria</taxon>
        <taxon>Bacillati</taxon>
        <taxon>Actinomycetota</taxon>
        <taxon>Actinomycetes</taxon>
        <taxon>Micrococcales</taxon>
        <taxon>Micrococcaceae</taxon>
        <taxon>Zhihengliuella</taxon>
    </lineage>
</organism>
<reference evidence="2 3" key="1">
    <citation type="submission" date="2019-02" db="EMBL/GenBank/DDBJ databases">
        <title>Sequencing the genomes of 1000 actinobacteria strains.</title>
        <authorList>
            <person name="Klenk H.-P."/>
        </authorList>
    </citation>
    <scope>NUCLEOTIDE SEQUENCE [LARGE SCALE GENOMIC DNA]</scope>
    <source>
        <strain evidence="2 3">DSM 17364</strain>
    </source>
</reference>